<feature type="domain" description="Flagellin N-terminal" evidence="5">
    <location>
        <begin position="5"/>
        <end position="143"/>
    </location>
</feature>
<dbReference type="KEGG" id="sulj:SJPD1_2803"/>
<dbReference type="AlphaFoldDB" id="A0A290HI33"/>
<sequence length="813" mass="81845">MGFRINTNVASLTAQTSAAVNNRNLDSSLAKLSSGLRINKAADDASGLAIANSLRAQASSLGQAVSNGNDAIGLIQTADGALSEYSNILDTIKTKSVQAASDGQNSTSRLAIQKDISRLLENLNNIAKTTSFNGQKLLSGTFTNKEFQVGANANETIKTSIASAETSQIGQTSRATLTATAGENQLTLKSAISGASISLESVNLQMNNNPANGMGALADLINKHSAETGITAKAVVSTTTASAISAGTTGNDFAINGVNIGAINVTANDSQSTLLTAINNKTTETGVTATKTADGKITLATSDGRAISVTGDVAGVMGSNADQMSTIGHLEVVQAGSSTFQIKGAELGTAVGANITISSAMNTVEDSTLSIGSTIASGSTIAAGTKLGVTISASVAMTANALAQDALLTVGSIIASGSTVNKDTVLGGKLTVDTTTVLSSDMLVKAGSTLATGTKFDAGTIINQDMTISGTNYKAGSVLLVDTTIGASESVTLSKDMVMHVDITAPNAAIGDASILNVGSVLGQDIVASGGGMTVVQDMTLKAGSSFFTGSEIAVGSVMGEAITVSAATAYVTTAVTDLKAGSILTTGSILKENSTLGGTAGSNADITLNQDMQLKAGTLLKLGSTLKAGTVIQQNLTAAQAGGSVAIAAGTTLTTDLLTTADIYLSKDMTMLKGDTSTGATLGTIKANSVLAPNAGDRNSVQLSDTAFTNLSTIDVTTLEGAMKAIDTVSAAMTNLDTIRSDLGSVQNQITSTINNISVTQVNVKSAESGIRDVDFAAESANFSKFNILAQSGSYAMSQANSVQQNVLKLLQ</sequence>
<dbReference type="Pfam" id="PF00700">
    <property type="entry name" value="Flagellin_C"/>
    <property type="match status" value="1"/>
</dbReference>
<comment type="subcellular location">
    <subcellularLocation>
        <location evidence="4">Secreted</location>
    </subcellularLocation>
    <subcellularLocation>
        <location evidence="4">Bacterial flagellum</location>
    </subcellularLocation>
</comment>
<dbReference type="Gene3D" id="1.20.1330.10">
    <property type="entry name" value="f41 fragment of flagellin, N-terminal domain"/>
    <property type="match status" value="2"/>
</dbReference>
<dbReference type="PANTHER" id="PTHR42792">
    <property type="entry name" value="FLAGELLIN"/>
    <property type="match status" value="1"/>
</dbReference>
<dbReference type="Proteomes" id="UP000217349">
    <property type="component" value="Chromosome"/>
</dbReference>
<comment type="similarity">
    <text evidence="1 4">Belongs to the bacterial flagellin family.</text>
</comment>
<dbReference type="GO" id="GO:0005198">
    <property type="term" value="F:structural molecule activity"/>
    <property type="evidence" value="ECO:0007669"/>
    <property type="project" value="UniProtKB-UniRule"/>
</dbReference>
<dbReference type="Pfam" id="PF00669">
    <property type="entry name" value="Flagellin_N"/>
    <property type="match status" value="1"/>
</dbReference>
<gene>
    <name evidence="7" type="ORF">SJPD1_2803</name>
</gene>
<dbReference type="EMBL" id="CP023275">
    <property type="protein sequence ID" value="ATB70891.1"/>
    <property type="molecule type" value="Genomic_DNA"/>
</dbReference>
<organism evidence="7 8">
    <name type="scientific">Sulfurospirillum diekertiae</name>
    <dbReference type="NCBI Taxonomy" id="1854492"/>
    <lineage>
        <taxon>Bacteria</taxon>
        <taxon>Pseudomonadati</taxon>
        <taxon>Campylobacterota</taxon>
        <taxon>Epsilonproteobacteria</taxon>
        <taxon>Campylobacterales</taxon>
        <taxon>Sulfurospirillaceae</taxon>
        <taxon>Sulfurospirillum</taxon>
    </lineage>
</organism>
<dbReference type="RefSeq" id="WP_096047684.1">
    <property type="nucleotide sequence ID" value="NZ_CP023275.1"/>
</dbReference>
<keyword evidence="7" id="KW-0282">Flagellum</keyword>
<reference evidence="8" key="1">
    <citation type="submission" date="2017-09" db="EMBL/GenBank/DDBJ databases">
        <title>The complete genome of Sulfurospirillum sp. JPD-1.</title>
        <authorList>
            <person name="Goris T."/>
        </authorList>
    </citation>
    <scope>NUCLEOTIDE SEQUENCE [LARGE SCALE GENOMIC DNA]</scope>
    <source>
        <strain evidence="8">JPD-1</strain>
    </source>
</reference>
<dbReference type="InterPro" id="IPR046358">
    <property type="entry name" value="Flagellin_C"/>
</dbReference>
<protein>
    <recommendedName>
        <fullName evidence="4">Flagellin</fullName>
    </recommendedName>
</protein>
<dbReference type="OrthoDB" id="9796789at2"/>
<dbReference type="SUPFAM" id="SSF64518">
    <property type="entry name" value="Phase 1 flagellin"/>
    <property type="match status" value="2"/>
</dbReference>
<accession>A0A290HI33</accession>
<dbReference type="Gene3D" id="3.30.70.2120">
    <property type="match status" value="1"/>
</dbReference>
<dbReference type="Gene3D" id="6.10.10.10">
    <property type="entry name" value="Flagellar export chaperone, C-terminal domain"/>
    <property type="match status" value="1"/>
</dbReference>
<dbReference type="Gene3D" id="2.160.10.10">
    <property type="entry name" value="Hexapeptide repeat proteins"/>
    <property type="match status" value="1"/>
</dbReference>
<keyword evidence="2 4" id="KW-0964">Secreted</keyword>
<evidence type="ECO:0000259" key="6">
    <source>
        <dbReference type="Pfam" id="PF00700"/>
    </source>
</evidence>
<dbReference type="InterPro" id="IPR010810">
    <property type="entry name" value="Flagellin_hook_IN_motif"/>
</dbReference>
<dbReference type="InterPro" id="IPR001492">
    <property type="entry name" value="Flagellin"/>
</dbReference>
<dbReference type="InterPro" id="IPR001029">
    <property type="entry name" value="Flagellin_N"/>
</dbReference>
<dbReference type="InterPro" id="IPR042187">
    <property type="entry name" value="Flagellin_C_sub2"/>
</dbReference>
<dbReference type="PANTHER" id="PTHR42792:SF2">
    <property type="entry name" value="FLAGELLIN"/>
    <property type="match status" value="1"/>
</dbReference>
<keyword evidence="3 4" id="KW-0975">Bacterial flagellum</keyword>
<keyword evidence="7" id="KW-0969">Cilium</keyword>
<evidence type="ECO:0000313" key="7">
    <source>
        <dbReference type="EMBL" id="ATB70891.1"/>
    </source>
</evidence>
<keyword evidence="7" id="KW-0966">Cell projection</keyword>
<evidence type="ECO:0000256" key="1">
    <source>
        <dbReference type="ARBA" id="ARBA00005709"/>
    </source>
</evidence>
<evidence type="ECO:0000313" key="8">
    <source>
        <dbReference type="Proteomes" id="UP000217349"/>
    </source>
</evidence>
<name>A0A290HI33_9BACT</name>
<dbReference type="GO" id="GO:0005576">
    <property type="term" value="C:extracellular region"/>
    <property type="evidence" value="ECO:0007669"/>
    <property type="project" value="UniProtKB-SubCell"/>
</dbReference>
<evidence type="ECO:0000256" key="3">
    <source>
        <dbReference type="ARBA" id="ARBA00023143"/>
    </source>
</evidence>
<dbReference type="PRINTS" id="PR00207">
    <property type="entry name" value="FLAGELLIN"/>
</dbReference>
<evidence type="ECO:0000259" key="5">
    <source>
        <dbReference type="Pfam" id="PF00669"/>
    </source>
</evidence>
<evidence type="ECO:0000256" key="4">
    <source>
        <dbReference type="RuleBase" id="RU362073"/>
    </source>
</evidence>
<proteinExistence type="inferred from homology"/>
<comment type="function">
    <text evidence="4">Flagellin is the subunit protein which polymerizes to form the filaments of bacterial flagella.</text>
</comment>
<feature type="domain" description="Flagellin C-terminal" evidence="6">
    <location>
        <begin position="727"/>
        <end position="812"/>
    </location>
</feature>
<dbReference type="Pfam" id="PF07196">
    <property type="entry name" value="Flagellin_IN"/>
    <property type="match status" value="1"/>
</dbReference>
<evidence type="ECO:0000256" key="2">
    <source>
        <dbReference type="ARBA" id="ARBA00022525"/>
    </source>
</evidence>
<dbReference type="GO" id="GO:0009288">
    <property type="term" value="C:bacterial-type flagellum"/>
    <property type="evidence" value="ECO:0007669"/>
    <property type="project" value="UniProtKB-SubCell"/>
</dbReference>